<keyword evidence="4" id="KW-1185">Reference proteome</keyword>
<dbReference type="Pfam" id="PF00646">
    <property type="entry name" value="F-box"/>
    <property type="match status" value="1"/>
</dbReference>
<name>A0A022RL95_ERYGU</name>
<evidence type="ECO:0000256" key="1">
    <source>
        <dbReference type="SAM" id="SignalP"/>
    </source>
</evidence>
<feature type="chain" id="PRO_5001505162" description="F-box domain-containing protein" evidence="1">
    <location>
        <begin position="25"/>
        <end position="228"/>
    </location>
</feature>
<dbReference type="PANTHER" id="PTHR31672:SF13">
    <property type="entry name" value="F-BOX PROTEIN CPR30-LIKE"/>
    <property type="match status" value="1"/>
</dbReference>
<dbReference type="Proteomes" id="UP000030748">
    <property type="component" value="Unassembled WGS sequence"/>
</dbReference>
<dbReference type="InterPro" id="IPR001810">
    <property type="entry name" value="F-box_dom"/>
</dbReference>
<keyword evidence="1" id="KW-0732">Signal</keyword>
<dbReference type="PANTHER" id="PTHR31672">
    <property type="entry name" value="BNACNNG10540D PROTEIN"/>
    <property type="match status" value="1"/>
</dbReference>
<reference evidence="3 4" key="1">
    <citation type="journal article" date="2013" name="Proc. Natl. Acad. Sci. U.S.A.">
        <title>Fine-scale variation in meiotic recombination in Mimulus inferred from population shotgun sequencing.</title>
        <authorList>
            <person name="Hellsten U."/>
            <person name="Wright K.M."/>
            <person name="Jenkins J."/>
            <person name="Shu S."/>
            <person name="Yuan Y."/>
            <person name="Wessler S.R."/>
            <person name="Schmutz J."/>
            <person name="Willis J.H."/>
            <person name="Rokhsar D.S."/>
        </authorList>
    </citation>
    <scope>NUCLEOTIDE SEQUENCE [LARGE SCALE GENOMIC DNA]</scope>
    <source>
        <strain evidence="4">cv. DUN x IM62</strain>
    </source>
</reference>
<organism evidence="3 4">
    <name type="scientific">Erythranthe guttata</name>
    <name type="common">Yellow monkey flower</name>
    <name type="synonym">Mimulus guttatus</name>
    <dbReference type="NCBI Taxonomy" id="4155"/>
    <lineage>
        <taxon>Eukaryota</taxon>
        <taxon>Viridiplantae</taxon>
        <taxon>Streptophyta</taxon>
        <taxon>Embryophyta</taxon>
        <taxon>Tracheophyta</taxon>
        <taxon>Spermatophyta</taxon>
        <taxon>Magnoliopsida</taxon>
        <taxon>eudicotyledons</taxon>
        <taxon>Gunneridae</taxon>
        <taxon>Pentapetalae</taxon>
        <taxon>asterids</taxon>
        <taxon>lamiids</taxon>
        <taxon>Lamiales</taxon>
        <taxon>Phrymaceae</taxon>
        <taxon>Erythranthe</taxon>
    </lineage>
</organism>
<dbReference type="InterPro" id="IPR050796">
    <property type="entry name" value="SCF_F-box_component"/>
</dbReference>
<dbReference type="SUPFAM" id="SSF81383">
    <property type="entry name" value="F-box domain"/>
    <property type="match status" value="1"/>
</dbReference>
<dbReference type="STRING" id="4155.A0A022RL95"/>
<sequence>MDTTDLPLHIIIVLLSMLPAEALAKFQGICKDWKNIIREPQFVKEPFQIQTSKGKDYLLYVPLDRTNESAFTLLCDETFDQALEFEIPSEFRDMSFIIISSCNGVMCFTDANSFGSTLNLCNPSIRKYKTVTNPIFDGVELSYQGDVDFALGFGIAILSDEEDEATSKIEVCSMVASSWKNLEVDYFPWEIIELKLEVLMRDLVHWKGNYRNGDERISIILAYHMGED</sequence>
<accession>A0A022RL95</accession>
<feature type="signal peptide" evidence="1">
    <location>
        <begin position="1"/>
        <end position="24"/>
    </location>
</feature>
<gene>
    <name evidence="3" type="ORF">MIMGU_mgv1a017811mg</name>
</gene>
<feature type="domain" description="F-box" evidence="2">
    <location>
        <begin position="1"/>
        <end position="46"/>
    </location>
</feature>
<dbReference type="Gene3D" id="1.20.1280.50">
    <property type="match status" value="1"/>
</dbReference>
<proteinExistence type="predicted"/>
<protein>
    <recommendedName>
        <fullName evidence="2">F-box domain-containing protein</fullName>
    </recommendedName>
</protein>
<evidence type="ECO:0000259" key="2">
    <source>
        <dbReference type="PROSITE" id="PS50181"/>
    </source>
</evidence>
<dbReference type="AlphaFoldDB" id="A0A022RL95"/>
<dbReference type="InterPro" id="IPR036047">
    <property type="entry name" value="F-box-like_dom_sf"/>
</dbReference>
<evidence type="ECO:0000313" key="3">
    <source>
        <dbReference type="EMBL" id="EYU40493.1"/>
    </source>
</evidence>
<dbReference type="EMBL" id="KI630401">
    <property type="protein sequence ID" value="EYU40493.1"/>
    <property type="molecule type" value="Genomic_DNA"/>
</dbReference>
<dbReference type="PROSITE" id="PS50181">
    <property type="entry name" value="FBOX"/>
    <property type="match status" value="1"/>
</dbReference>
<feature type="non-terminal residue" evidence="3">
    <location>
        <position position="228"/>
    </location>
</feature>
<evidence type="ECO:0000313" key="4">
    <source>
        <dbReference type="Proteomes" id="UP000030748"/>
    </source>
</evidence>